<keyword evidence="11 16" id="KW-0472">Membrane</keyword>
<evidence type="ECO:0000313" key="22">
    <source>
        <dbReference type="Proteomes" id="UP000014680"/>
    </source>
</evidence>
<dbReference type="SFLD" id="SFLDG00002">
    <property type="entry name" value="C1.7:_P-type_atpase_like"/>
    <property type="match status" value="1"/>
</dbReference>
<feature type="binding site" evidence="15">
    <location>
        <position position="384"/>
    </location>
    <ligand>
        <name>Mg(2+)</name>
        <dbReference type="ChEBI" id="CHEBI:18420"/>
    </ligand>
</feature>
<evidence type="ECO:0000256" key="10">
    <source>
        <dbReference type="ARBA" id="ARBA00022989"/>
    </source>
</evidence>
<dbReference type="KEGG" id="eiv:EIN_047150"/>
<feature type="binding site" evidence="14">
    <location>
        <position position="384"/>
    </location>
    <ligand>
        <name>ATP</name>
        <dbReference type="ChEBI" id="CHEBI:30616"/>
    </ligand>
</feature>
<feature type="binding site" evidence="14">
    <location>
        <position position="590"/>
    </location>
    <ligand>
        <name>ATP</name>
        <dbReference type="ChEBI" id="CHEBI:30616"/>
    </ligand>
</feature>
<evidence type="ECO:0000256" key="13">
    <source>
        <dbReference type="PIRSR" id="PIRSR606539-1"/>
    </source>
</evidence>
<feature type="transmembrane region" description="Helical" evidence="16">
    <location>
        <begin position="84"/>
        <end position="101"/>
    </location>
</feature>
<feature type="transmembrane region" description="Helical" evidence="16">
    <location>
        <begin position="860"/>
        <end position="878"/>
    </location>
</feature>
<dbReference type="InterPro" id="IPR008250">
    <property type="entry name" value="ATPase_P-typ_transduc_dom_A_sf"/>
</dbReference>
<name>A0A0A1UG55_ENTIV</name>
<dbReference type="Pfam" id="PF16212">
    <property type="entry name" value="PhoLip_ATPase_C"/>
    <property type="match status" value="1"/>
</dbReference>
<dbReference type="SUPFAM" id="SSF56784">
    <property type="entry name" value="HAD-like"/>
    <property type="match status" value="1"/>
</dbReference>
<evidence type="ECO:0000256" key="15">
    <source>
        <dbReference type="PIRSR" id="PIRSR606539-3"/>
    </source>
</evidence>
<dbReference type="SUPFAM" id="SSF81660">
    <property type="entry name" value="Metal cation-transporting ATPase, ATP-binding domain N"/>
    <property type="match status" value="1"/>
</dbReference>
<dbReference type="InterPro" id="IPR023299">
    <property type="entry name" value="ATPase_P-typ_cyto_dom_N"/>
</dbReference>
<dbReference type="Pfam" id="PF00122">
    <property type="entry name" value="E1-E2_ATPase"/>
    <property type="match status" value="1"/>
</dbReference>
<dbReference type="OMA" id="DRDIPPY"/>
<dbReference type="Gene3D" id="2.70.150.10">
    <property type="entry name" value="Calcium-transporting ATPase, cytoplasmic transduction domain A"/>
    <property type="match status" value="1"/>
</dbReference>
<dbReference type="InterPro" id="IPR006539">
    <property type="entry name" value="P-type_ATPase_IV"/>
</dbReference>
<evidence type="ECO:0000256" key="4">
    <source>
        <dbReference type="ARBA" id="ARBA00022692"/>
    </source>
</evidence>
<sequence length="1101" mass="127396">MEEIELQQNDSILEELSYTRELHVSILAKTKQHTKTNFISTKKYNFFSLFPKIIVEHFYRLTFVYFIFISILCFIPSLERGRETMTSVCAPLVFLIILSLLRDFFEQLKQYKDDVFENSKKAKILTENGTRLVEWQSIKEGNIIEISENEMMPCDCVILDKTNVSFETSQINGETFLKAKKGISFLQGIKEDEMKRVECSIFVNNPTIPFEDFSGKAVLNEQTQQLSIENFVCRGCVMRSSGTILVLATYIGKETKQKLNSNRHDLKWSYIIKMTNFYSIALFFINLLMALVNTFLYKPYANNQPWYIEFQRHNGAVKFFSEVIESNNIIPISLFVTMEIVRVVQTWYINHDGDMATLNDTSIAMNSCLNEELGRVNYILTDKTGTMTQNHMTLKKFSISGKIYGNPDDESDGLSSDMDEHKDATKTEALSSSEGNEITPNIVEFDAKKVIDDYNNNMKRRIVITEFFKTLTICQSVDIRREGEDLNYFSSRSDEVALVAVSKECGFELFEKTAESVSISIFDEQKTYRILKQFPFTPERRRMSVIIYDGNEITMYSKGSEEMMSERVKEMAISRKLIEQNDQFNKEGYRTLLICSKKIDKEYYINWLENGENEDDIERDLILIGVTAVEDKMQEGVRESVLKLKEAGIKVWMVTGDHREISKDIGYSSGILERGLVTSNIVKRTKEELNEQLKKDYEMWKRKKVNINLVMDGESLESAVEEENCKLFTKILGLSRGCVFCRCTPKQKEKLASFVNKSKGSCSLAIGDSLNDVSMINKAKIGIGISTGQDMSAAHTADYSIPAFRFLVKLLLVHGRYFYRQNSVVYFYSLYKNFIVVATSFLYNLFCKSSQIDTIERSCYTSYNILFTSIPIFIFGIADRDIPPYVLYTNPKLYKNREYYSPLNALFWLLDGLVASIGIFFISYVASYTNSVLPNGKVIDLNGFSFTIFVSILLVTNLKIVTIIKRYTWFHFGSLLFTFLVIILYLFIQQAILYTDWMWYNIFVEMLQTPYFYLLVILITFLLTAKDLLWKHFKKSILPDAKHIAEEVGVKEKNKTYNSIKSIKERDMFFNTTWHLPKHQHNDLDYSDSSSSLDEEKPIIN</sequence>
<dbReference type="GO" id="GO:0045332">
    <property type="term" value="P:phospholipid translocation"/>
    <property type="evidence" value="ECO:0007669"/>
    <property type="project" value="TreeGrafter"/>
</dbReference>
<keyword evidence="8 15" id="KW-0460">Magnesium</keyword>
<dbReference type="Pfam" id="PF13246">
    <property type="entry name" value="Cation_ATPase"/>
    <property type="match status" value="1"/>
</dbReference>
<dbReference type="Pfam" id="PF16209">
    <property type="entry name" value="PhoLip_ATPase_N"/>
    <property type="match status" value="1"/>
</dbReference>
<dbReference type="GO" id="GO:0005802">
    <property type="term" value="C:trans-Golgi network"/>
    <property type="evidence" value="ECO:0007669"/>
    <property type="project" value="TreeGrafter"/>
</dbReference>
<evidence type="ECO:0000259" key="18">
    <source>
        <dbReference type="Pfam" id="PF00122"/>
    </source>
</evidence>
<evidence type="ECO:0000256" key="11">
    <source>
        <dbReference type="ARBA" id="ARBA00023136"/>
    </source>
</evidence>
<keyword evidence="10 16" id="KW-1133">Transmembrane helix</keyword>
<dbReference type="SUPFAM" id="SSF81665">
    <property type="entry name" value="Calcium ATPase, transmembrane domain M"/>
    <property type="match status" value="1"/>
</dbReference>
<dbReference type="InterPro" id="IPR059000">
    <property type="entry name" value="ATPase_P-type_domA"/>
</dbReference>
<dbReference type="NCBIfam" id="TIGR01652">
    <property type="entry name" value="ATPase-Plipid"/>
    <property type="match status" value="1"/>
</dbReference>
<evidence type="ECO:0000259" key="19">
    <source>
        <dbReference type="Pfam" id="PF16209"/>
    </source>
</evidence>
<dbReference type="InterPro" id="IPR032631">
    <property type="entry name" value="P-type_ATPase_N"/>
</dbReference>
<feature type="binding site" evidence="15">
    <location>
        <position position="382"/>
    </location>
    <ligand>
        <name>Mg(2+)</name>
        <dbReference type="ChEBI" id="CHEBI:18420"/>
    </ligand>
</feature>
<feature type="domain" description="P-type ATPase C-terminal" evidence="20">
    <location>
        <begin position="795"/>
        <end position="1039"/>
    </location>
</feature>
<dbReference type="PANTHER" id="PTHR24092">
    <property type="entry name" value="PROBABLE PHOSPHOLIPID-TRANSPORTING ATPASE"/>
    <property type="match status" value="1"/>
</dbReference>
<dbReference type="GeneID" id="14893461"/>
<keyword evidence="7 14" id="KW-0067">ATP-binding</keyword>
<dbReference type="SFLD" id="SFLDS00003">
    <property type="entry name" value="Haloacid_Dehalogenase"/>
    <property type="match status" value="1"/>
</dbReference>
<feature type="region of interest" description="Disordered" evidence="17">
    <location>
        <begin position="408"/>
        <end position="433"/>
    </location>
</feature>
<feature type="binding site" evidence="15">
    <location>
        <position position="768"/>
    </location>
    <ligand>
        <name>Mg(2+)</name>
        <dbReference type="ChEBI" id="CHEBI:18420"/>
    </ligand>
</feature>
<dbReference type="VEuPathDB" id="AmoebaDB:EIN_047150"/>
<feature type="binding site" evidence="14">
    <location>
        <position position="495"/>
    </location>
    <ligand>
        <name>ATP</name>
        <dbReference type="ChEBI" id="CHEBI:30616"/>
    </ligand>
</feature>
<feature type="binding site" evidence="14">
    <location>
        <position position="742"/>
    </location>
    <ligand>
        <name>ATP</name>
        <dbReference type="ChEBI" id="CHEBI:30616"/>
    </ligand>
</feature>
<keyword evidence="5 15" id="KW-0479">Metal-binding</keyword>
<dbReference type="RefSeq" id="XP_004261203.1">
    <property type="nucleotide sequence ID" value="XM_004261155.1"/>
</dbReference>
<gene>
    <name evidence="21" type="ORF">EIN_047150</name>
</gene>
<dbReference type="GO" id="GO:0016887">
    <property type="term" value="F:ATP hydrolysis activity"/>
    <property type="evidence" value="ECO:0007669"/>
    <property type="project" value="InterPro"/>
</dbReference>
<keyword evidence="4 16" id="KW-0812">Transmembrane</keyword>
<dbReference type="EC" id="7.6.2.1" evidence="16"/>
<evidence type="ECO:0000256" key="7">
    <source>
        <dbReference type="ARBA" id="ARBA00022840"/>
    </source>
</evidence>
<feature type="binding site" evidence="14">
    <location>
        <position position="657"/>
    </location>
    <ligand>
        <name>ATP</name>
        <dbReference type="ChEBI" id="CHEBI:30616"/>
    </ligand>
</feature>
<feature type="binding site" evidence="14">
    <location>
        <position position="382"/>
    </location>
    <ligand>
        <name>ATP</name>
        <dbReference type="ChEBI" id="CHEBI:30616"/>
    </ligand>
</feature>
<feature type="transmembrane region" description="Helical" evidence="16">
    <location>
        <begin position="58"/>
        <end position="78"/>
    </location>
</feature>
<dbReference type="InterPro" id="IPR036412">
    <property type="entry name" value="HAD-like_sf"/>
</dbReference>
<dbReference type="AlphaFoldDB" id="A0A0A1UG55"/>
<dbReference type="PROSITE" id="PS00154">
    <property type="entry name" value="ATPASE_E1_E2"/>
    <property type="match status" value="1"/>
</dbReference>
<dbReference type="PRINTS" id="PR00119">
    <property type="entry name" value="CATATPASE"/>
</dbReference>
<protein>
    <recommendedName>
        <fullName evidence="16">Phospholipid-transporting ATPase</fullName>
        <ecNumber evidence="16">7.6.2.1</ecNumber>
    </recommendedName>
</protein>
<keyword evidence="6 14" id="KW-0547">Nucleotide-binding</keyword>
<dbReference type="NCBIfam" id="TIGR01494">
    <property type="entry name" value="ATPase_P-type"/>
    <property type="match status" value="1"/>
</dbReference>
<dbReference type="GO" id="GO:0005524">
    <property type="term" value="F:ATP binding"/>
    <property type="evidence" value="ECO:0007669"/>
    <property type="project" value="UniProtKB-UniRule"/>
</dbReference>
<dbReference type="InterPro" id="IPR001757">
    <property type="entry name" value="P_typ_ATPase"/>
</dbReference>
<accession>A0A0A1UG55</accession>
<evidence type="ECO:0000256" key="14">
    <source>
        <dbReference type="PIRSR" id="PIRSR606539-2"/>
    </source>
</evidence>
<feature type="binding site" evidence="14">
    <location>
        <position position="383"/>
    </location>
    <ligand>
        <name>ATP</name>
        <dbReference type="ChEBI" id="CHEBI:30616"/>
    </ligand>
</feature>
<dbReference type="GO" id="GO:0140326">
    <property type="term" value="F:ATPase-coupled intramembrane lipid transporter activity"/>
    <property type="evidence" value="ECO:0007669"/>
    <property type="project" value="UniProtKB-EC"/>
</dbReference>
<evidence type="ECO:0000256" key="9">
    <source>
        <dbReference type="ARBA" id="ARBA00022967"/>
    </source>
</evidence>
<comment type="subcellular location">
    <subcellularLocation>
        <location evidence="2">Endomembrane system</location>
    </subcellularLocation>
    <subcellularLocation>
        <location evidence="1 16">Membrane</location>
        <topology evidence="1 16">Multi-pass membrane protein</topology>
    </subcellularLocation>
</comment>
<evidence type="ECO:0000256" key="8">
    <source>
        <dbReference type="ARBA" id="ARBA00022842"/>
    </source>
</evidence>
<dbReference type="SUPFAM" id="SSF81653">
    <property type="entry name" value="Calcium ATPase, transduction domain A"/>
    <property type="match status" value="1"/>
</dbReference>
<feature type="binding site" evidence="14">
    <location>
        <position position="748"/>
    </location>
    <ligand>
        <name>ATP</name>
        <dbReference type="ChEBI" id="CHEBI:30616"/>
    </ligand>
</feature>
<dbReference type="InterPro" id="IPR018303">
    <property type="entry name" value="ATPase_P-typ_P_site"/>
</dbReference>
<dbReference type="OrthoDB" id="30201at2759"/>
<reference evidence="21 22" key="1">
    <citation type="submission" date="2012-10" db="EMBL/GenBank/DDBJ databases">
        <authorList>
            <person name="Zafar N."/>
            <person name="Inman J."/>
            <person name="Hall N."/>
            <person name="Lorenzi H."/>
            <person name="Caler E."/>
        </authorList>
    </citation>
    <scope>NUCLEOTIDE SEQUENCE [LARGE SCALE GENOMIC DNA]</scope>
    <source>
        <strain evidence="21 22">IP1</strain>
    </source>
</reference>
<evidence type="ECO:0000256" key="2">
    <source>
        <dbReference type="ARBA" id="ARBA00004308"/>
    </source>
</evidence>
<evidence type="ECO:0000256" key="3">
    <source>
        <dbReference type="ARBA" id="ARBA00008109"/>
    </source>
</evidence>
<feature type="binding site" evidence="14">
    <location>
        <position position="656"/>
    </location>
    <ligand>
        <name>ATP</name>
        <dbReference type="ChEBI" id="CHEBI:30616"/>
    </ligand>
</feature>
<keyword evidence="9 16" id="KW-1278">Translocase</keyword>
<keyword evidence="22" id="KW-1185">Reference proteome</keyword>
<feature type="binding site" evidence="14">
    <location>
        <position position="536"/>
    </location>
    <ligand>
        <name>ATP</name>
        <dbReference type="ChEBI" id="CHEBI:30616"/>
    </ligand>
</feature>
<evidence type="ECO:0000256" key="6">
    <source>
        <dbReference type="ARBA" id="ARBA00022741"/>
    </source>
</evidence>
<feature type="transmembrane region" description="Helical" evidence="16">
    <location>
        <begin position="277"/>
        <end position="297"/>
    </location>
</feature>
<feature type="binding site" evidence="14">
    <location>
        <position position="771"/>
    </location>
    <ligand>
        <name>ATP</name>
        <dbReference type="ChEBI" id="CHEBI:30616"/>
    </ligand>
</feature>
<dbReference type="InterPro" id="IPR023214">
    <property type="entry name" value="HAD_sf"/>
</dbReference>
<comment type="catalytic activity">
    <reaction evidence="12 16">
        <text>ATP + H2O + phospholipidSide 1 = ADP + phosphate + phospholipidSide 2.</text>
        <dbReference type="EC" id="7.6.2.1"/>
    </reaction>
</comment>
<dbReference type="InterPro" id="IPR044492">
    <property type="entry name" value="P_typ_ATPase_HD_dom"/>
</dbReference>
<feature type="transmembrane region" description="Helical" evidence="16">
    <location>
        <begin position="1008"/>
        <end position="1025"/>
    </location>
</feature>
<feature type="transmembrane region" description="Helical" evidence="16">
    <location>
        <begin position="938"/>
        <end position="956"/>
    </location>
</feature>
<dbReference type="Gene3D" id="3.40.50.1000">
    <property type="entry name" value="HAD superfamily/HAD-like"/>
    <property type="match status" value="1"/>
</dbReference>
<proteinExistence type="inferred from homology"/>
<dbReference type="SFLD" id="SFLDF00027">
    <property type="entry name" value="p-type_atpase"/>
    <property type="match status" value="1"/>
</dbReference>
<feature type="transmembrane region" description="Helical" evidence="16">
    <location>
        <begin position="968"/>
        <end position="988"/>
    </location>
</feature>
<dbReference type="Gene3D" id="3.40.1110.10">
    <property type="entry name" value="Calcium-transporting ATPase, cytoplasmic domain N"/>
    <property type="match status" value="1"/>
</dbReference>
<dbReference type="EMBL" id="KB206215">
    <property type="protein sequence ID" value="ELP94432.1"/>
    <property type="molecule type" value="Genomic_DNA"/>
</dbReference>
<evidence type="ECO:0000313" key="21">
    <source>
        <dbReference type="EMBL" id="ELP94432.1"/>
    </source>
</evidence>
<feature type="binding site" evidence="14">
    <location>
        <position position="558"/>
    </location>
    <ligand>
        <name>ATP</name>
        <dbReference type="ChEBI" id="CHEBI:30616"/>
    </ligand>
</feature>
<dbReference type="PANTHER" id="PTHR24092:SF150">
    <property type="entry name" value="PHOSPHOLIPID-TRANSPORTING ATPASE"/>
    <property type="match status" value="1"/>
</dbReference>
<evidence type="ECO:0000259" key="20">
    <source>
        <dbReference type="Pfam" id="PF16212"/>
    </source>
</evidence>
<evidence type="ECO:0000256" key="5">
    <source>
        <dbReference type="ARBA" id="ARBA00022723"/>
    </source>
</evidence>
<comment type="cofactor">
    <cofactor evidence="15">
        <name>Mg(2+)</name>
        <dbReference type="ChEBI" id="CHEBI:18420"/>
    </cofactor>
</comment>
<feature type="binding site" evidence="14">
    <location>
        <position position="772"/>
    </location>
    <ligand>
        <name>ATP</name>
        <dbReference type="ChEBI" id="CHEBI:30616"/>
    </ligand>
</feature>
<feature type="active site" description="4-aspartylphosphate intermediate" evidence="13">
    <location>
        <position position="382"/>
    </location>
</feature>
<dbReference type="GO" id="GO:0000287">
    <property type="term" value="F:magnesium ion binding"/>
    <property type="evidence" value="ECO:0007669"/>
    <property type="project" value="UniProtKB-UniRule"/>
</dbReference>
<evidence type="ECO:0000256" key="1">
    <source>
        <dbReference type="ARBA" id="ARBA00004141"/>
    </source>
</evidence>
<organism evidence="21 22">
    <name type="scientific">Entamoeba invadens IP1</name>
    <dbReference type="NCBI Taxonomy" id="370355"/>
    <lineage>
        <taxon>Eukaryota</taxon>
        <taxon>Amoebozoa</taxon>
        <taxon>Evosea</taxon>
        <taxon>Archamoebae</taxon>
        <taxon>Mastigamoebida</taxon>
        <taxon>Entamoebidae</taxon>
        <taxon>Entamoeba</taxon>
    </lineage>
</organism>
<dbReference type="InterPro" id="IPR032630">
    <property type="entry name" value="P_typ_ATPase_c"/>
</dbReference>
<dbReference type="InterPro" id="IPR023298">
    <property type="entry name" value="ATPase_P-typ_TM_dom_sf"/>
</dbReference>
<feature type="binding site" evidence="14">
    <location>
        <position position="655"/>
    </location>
    <ligand>
        <name>ATP</name>
        <dbReference type="ChEBI" id="CHEBI:30616"/>
    </ligand>
</feature>
<feature type="transmembrane region" description="Helical" evidence="16">
    <location>
        <begin position="899"/>
        <end position="926"/>
    </location>
</feature>
<feature type="domain" description="P-type ATPase A" evidence="18">
    <location>
        <begin position="119"/>
        <end position="255"/>
    </location>
</feature>
<evidence type="ECO:0000256" key="16">
    <source>
        <dbReference type="RuleBase" id="RU362033"/>
    </source>
</evidence>
<dbReference type="GO" id="GO:0005886">
    <property type="term" value="C:plasma membrane"/>
    <property type="evidence" value="ECO:0007669"/>
    <property type="project" value="TreeGrafter"/>
</dbReference>
<comment type="similarity">
    <text evidence="3 16">Belongs to the cation transport ATPase (P-type) (TC 3.A.3) family. Type IV subfamily.</text>
</comment>
<feature type="binding site" evidence="15">
    <location>
        <position position="772"/>
    </location>
    <ligand>
        <name>Mg(2+)</name>
        <dbReference type="ChEBI" id="CHEBI:18420"/>
    </ligand>
</feature>
<evidence type="ECO:0000256" key="12">
    <source>
        <dbReference type="ARBA" id="ARBA00034036"/>
    </source>
</evidence>
<feature type="domain" description="P-type ATPase N-terminal" evidence="19">
    <location>
        <begin position="31"/>
        <end position="83"/>
    </location>
</feature>
<evidence type="ECO:0000256" key="17">
    <source>
        <dbReference type="SAM" id="MobiDB-lite"/>
    </source>
</evidence>
<dbReference type="Proteomes" id="UP000014680">
    <property type="component" value="Unassembled WGS sequence"/>
</dbReference>